<dbReference type="Pfam" id="PF01934">
    <property type="entry name" value="HepT-like"/>
    <property type="match status" value="1"/>
</dbReference>
<evidence type="ECO:0000256" key="5">
    <source>
        <dbReference type="ARBA" id="ARBA00022801"/>
    </source>
</evidence>
<dbReference type="KEGG" id="ncb:C0V82_13410"/>
<dbReference type="EMBL" id="CP025611">
    <property type="protein sequence ID" value="AUN31124.1"/>
    <property type="molecule type" value="Genomic_DNA"/>
</dbReference>
<keyword evidence="5" id="KW-0378">Hydrolase</keyword>
<protein>
    <submittedName>
        <fullName evidence="6">DUF86 domain-containing protein</fullName>
    </submittedName>
</protein>
<keyword evidence="4" id="KW-0547">Nucleotide-binding</keyword>
<dbReference type="InterPro" id="IPR008201">
    <property type="entry name" value="HepT-like"/>
</dbReference>
<dbReference type="RefSeq" id="WP_102112735.1">
    <property type="nucleotide sequence ID" value="NZ_BMGN01000011.1"/>
</dbReference>
<evidence type="ECO:0000256" key="2">
    <source>
        <dbReference type="ARBA" id="ARBA00022649"/>
    </source>
</evidence>
<sequence length="111" mass="12366">MGRGDDHRVADILAAIADIRSDTEAMDYPAFAANPVVIRSVLYSIGVIGEAAKSLSPAVKDSAPDIPWRAIGAIRDRIVHEYFRTNTRRIWDVVMDDLDGLESTLQRWQGR</sequence>
<keyword evidence="1" id="KW-0597">Phosphoprotein</keyword>
<keyword evidence="3" id="KW-0540">Nuclease</keyword>
<evidence type="ECO:0000256" key="3">
    <source>
        <dbReference type="ARBA" id="ARBA00022722"/>
    </source>
</evidence>
<dbReference type="Proteomes" id="UP000234752">
    <property type="component" value="Chromosome eg_1"/>
</dbReference>
<dbReference type="PANTHER" id="PTHR34139">
    <property type="entry name" value="UPF0331 PROTEIN MJ0127"/>
    <property type="match status" value="1"/>
</dbReference>
<evidence type="ECO:0000313" key="7">
    <source>
        <dbReference type="Proteomes" id="UP000234752"/>
    </source>
</evidence>
<evidence type="ECO:0000256" key="4">
    <source>
        <dbReference type="ARBA" id="ARBA00022741"/>
    </source>
</evidence>
<dbReference type="GO" id="GO:0004540">
    <property type="term" value="F:RNA nuclease activity"/>
    <property type="evidence" value="ECO:0007669"/>
    <property type="project" value="InterPro"/>
</dbReference>
<dbReference type="InterPro" id="IPR051813">
    <property type="entry name" value="HepT_RNase_toxin"/>
</dbReference>
<dbReference type="GO" id="GO:0000166">
    <property type="term" value="F:nucleotide binding"/>
    <property type="evidence" value="ECO:0007669"/>
    <property type="project" value="UniProtKB-KW"/>
</dbReference>
<proteinExistence type="predicted"/>
<dbReference type="PANTHER" id="PTHR34139:SF1">
    <property type="entry name" value="RNASE MJ1380-RELATED"/>
    <property type="match status" value="1"/>
</dbReference>
<reference evidence="6 7" key="1">
    <citation type="submission" date="2017-12" db="EMBL/GenBank/DDBJ databases">
        <title>Genomes of bacteria within cyanobacterial aggregates.</title>
        <authorList>
            <person name="Cai H."/>
        </authorList>
    </citation>
    <scope>NUCLEOTIDE SEQUENCE [LARGE SCALE GENOMIC DNA]</scope>
    <source>
        <strain evidence="6 7">TH16</strain>
    </source>
</reference>
<keyword evidence="2" id="KW-1277">Toxin-antitoxin system</keyword>
<dbReference type="GO" id="GO:0016787">
    <property type="term" value="F:hydrolase activity"/>
    <property type="evidence" value="ECO:0007669"/>
    <property type="project" value="UniProtKB-KW"/>
</dbReference>
<dbReference type="GO" id="GO:0110001">
    <property type="term" value="C:toxin-antitoxin complex"/>
    <property type="evidence" value="ECO:0007669"/>
    <property type="project" value="InterPro"/>
</dbReference>
<gene>
    <name evidence="6" type="ORF">C0V82_13410</name>
</gene>
<organism evidence="6 7">
    <name type="scientific">Niveispirillum cyanobacteriorum</name>
    <dbReference type="NCBI Taxonomy" id="1612173"/>
    <lineage>
        <taxon>Bacteria</taxon>
        <taxon>Pseudomonadati</taxon>
        <taxon>Pseudomonadota</taxon>
        <taxon>Alphaproteobacteria</taxon>
        <taxon>Rhodospirillales</taxon>
        <taxon>Azospirillaceae</taxon>
        <taxon>Niveispirillum</taxon>
    </lineage>
</organism>
<evidence type="ECO:0000256" key="1">
    <source>
        <dbReference type="ARBA" id="ARBA00022553"/>
    </source>
</evidence>
<keyword evidence="7" id="KW-1185">Reference proteome</keyword>
<name>A0A2K9NDE5_9PROT</name>
<evidence type="ECO:0000313" key="6">
    <source>
        <dbReference type="EMBL" id="AUN31124.1"/>
    </source>
</evidence>
<accession>A0A2K9NDE5</accession>
<dbReference type="AlphaFoldDB" id="A0A2K9NDE5"/>
<dbReference type="OrthoDB" id="4829434at2"/>